<feature type="region of interest" description="Disordered" evidence="5">
    <location>
        <begin position="1091"/>
        <end position="1115"/>
    </location>
</feature>
<feature type="domain" description="SLC12A transporter C-terminal" evidence="8">
    <location>
        <begin position="824"/>
        <end position="895"/>
    </location>
</feature>
<feature type="transmembrane region" description="Helical" evidence="6">
    <location>
        <begin position="597"/>
        <end position="630"/>
    </location>
</feature>
<evidence type="ECO:0000256" key="5">
    <source>
        <dbReference type="SAM" id="MobiDB-lite"/>
    </source>
</evidence>
<feature type="domain" description="Amino acid permease/ SLC12A" evidence="7">
    <location>
        <begin position="116"/>
        <end position="285"/>
    </location>
</feature>
<feature type="compositionally biased region" description="Basic and acidic residues" evidence="5">
    <location>
        <begin position="1001"/>
        <end position="1034"/>
    </location>
</feature>
<organism evidence="9">
    <name type="scientific">Echinococcus granulosus</name>
    <name type="common">Hydatid tapeworm</name>
    <dbReference type="NCBI Taxonomy" id="6210"/>
    <lineage>
        <taxon>Eukaryota</taxon>
        <taxon>Metazoa</taxon>
        <taxon>Spiralia</taxon>
        <taxon>Lophotrochozoa</taxon>
        <taxon>Platyhelminthes</taxon>
        <taxon>Cestoda</taxon>
        <taxon>Eucestoda</taxon>
        <taxon>Cyclophyllidea</taxon>
        <taxon>Taeniidae</taxon>
        <taxon>Echinococcus</taxon>
        <taxon>Echinococcus granulosus group</taxon>
    </lineage>
</organism>
<feature type="domain" description="Amino acid permease/ SLC12A" evidence="7">
    <location>
        <begin position="383"/>
        <end position="676"/>
    </location>
</feature>
<evidence type="ECO:0000256" key="1">
    <source>
        <dbReference type="ARBA" id="ARBA00004141"/>
    </source>
</evidence>
<evidence type="ECO:0000313" key="10">
    <source>
        <dbReference type="Proteomes" id="UP000492820"/>
    </source>
</evidence>
<feature type="transmembrane region" description="Helical" evidence="6">
    <location>
        <begin position="430"/>
        <end position="456"/>
    </location>
</feature>
<name>A0A068WQ12_ECHGR</name>
<feature type="transmembrane region" description="Helical" evidence="6">
    <location>
        <begin position="144"/>
        <end position="169"/>
    </location>
</feature>
<dbReference type="WBParaSite" id="EgrG_000080600">
    <property type="protein sequence ID" value="EgrG_000080600"/>
    <property type="gene ID" value="EgrG_000080600"/>
</dbReference>
<dbReference type="GO" id="GO:0005886">
    <property type="term" value="C:plasma membrane"/>
    <property type="evidence" value="ECO:0007669"/>
    <property type="project" value="TreeGrafter"/>
</dbReference>
<feature type="domain" description="SLC12A transporter C-terminal" evidence="8">
    <location>
        <begin position="1111"/>
        <end position="1172"/>
    </location>
</feature>
<dbReference type="EMBL" id="LK028585">
    <property type="protein sequence ID" value="CDS21857.1"/>
    <property type="molecule type" value="Genomic_DNA"/>
</dbReference>
<evidence type="ECO:0000259" key="8">
    <source>
        <dbReference type="Pfam" id="PF03522"/>
    </source>
</evidence>
<dbReference type="PANTHER" id="PTHR11827:SF73">
    <property type="entry name" value="KAZACHOC, ISOFORM G"/>
    <property type="match status" value="1"/>
</dbReference>
<evidence type="ECO:0000256" key="6">
    <source>
        <dbReference type="SAM" id="Phobius"/>
    </source>
</evidence>
<feature type="transmembrane region" description="Helical" evidence="6">
    <location>
        <begin position="268"/>
        <end position="286"/>
    </location>
</feature>
<dbReference type="InterPro" id="IPR004842">
    <property type="entry name" value="SLC12A_fam"/>
</dbReference>
<dbReference type="GO" id="GO:0055075">
    <property type="term" value="P:potassium ion homeostasis"/>
    <property type="evidence" value="ECO:0007669"/>
    <property type="project" value="TreeGrafter"/>
</dbReference>
<dbReference type="Pfam" id="PF03522">
    <property type="entry name" value="SLC12"/>
    <property type="match status" value="3"/>
</dbReference>
<dbReference type="Gene3D" id="1.20.1740.10">
    <property type="entry name" value="Amino acid/polyamine transporter I"/>
    <property type="match status" value="1"/>
</dbReference>
<dbReference type="AlphaFoldDB" id="A0A068WQ12"/>
<dbReference type="GO" id="GO:0006884">
    <property type="term" value="P:cell volume homeostasis"/>
    <property type="evidence" value="ECO:0007669"/>
    <property type="project" value="TreeGrafter"/>
</dbReference>
<reference evidence="9" key="2">
    <citation type="submission" date="2014-06" db="EMBL/GenBank/DDBJ databases">
        <authorList>
            <person name="Aslett M."/>
        </authorList>
    </citation>
    <scope>NUCLEOTIDE SEQUENCE</scope>
</reference>
<feature type="transmembrane region" description="Helical" evidence="6">
    <location>
        <begin position="540"/>
        <end position="573"/>
    </location>
</feature>
<evidence type="ECO:0000256" key="3">
    <source>
        <dbReference type="ARBA" id="ARBA00022989"/>
    </source>
</evidence>
<dbReference type="GO" id="GO:0007268">
    <property type="term" value="P:chemical synaptic transmission"/>
    <property type="evidence" value="ECO:0007669"/>
    <property type="project" value="TreeGrafter"/>
</dbReference>
<evidence type="ECO:0000313" key="9">
    <source>
        <dbReference type="EMBL" id="CDS21857.1"/>
    </source>
</evidence>
<dbReference type="GO" id="GO:1990573">
    <property type="term" value="P:potassium ion import across plasma membrane"/>
    <property type="evidence" value="ECO:0007669"/>
    <property type="project" value="TreeGrafter"/>
</dbReference>
<feature type="domain" description="SLC12A transporter C-terminal" evidence="8">
    <location>
        <begin position="691"/>
        <end position="818"/>
    </location>
</feature>
<feature type="compositionally biased region" description="Polar residues" evidence="5">
    <location>
        <begin position="1052"/>
        <end position="1073"/>
    </location>
</feature>
<feature type="compositionally biased region" description="Polar residues" evidence="5">
    <location>
        <begin position="1098"/>
        <end position="1109"/>
    </location>
</feature>
<evidence type="ECO:0000259" key="7">
    <source>
        <dbReference type="Pfam" id="PF00324"/>
    </source>
</evidence>
<dbReference type="GO" id="GO:0045202">
    <property type="term" value="C:synapse"/>
    <property type="evidence" value="ECO:0007669"/>
    <property type="project" value="GOC"/>
</dbReference>
<accession>A0A068WQ12</accession>
<keyword evidence="2 6" id="KW-0812">Transmembrane</keyword>
<evidence type="ECO:0000256" key="2">
    <source>
        <dbReference type="ARBA" id="ARBA00022692"/>
    </source>
</evidence>
<gene>
    <name evidence="11" type="primary">EGR_00684</name>
    <name evidence="9" type="ORF">EgrG_000080600</name>
</gene>
<reference evidence="9 10" key="1">
    <citation type="journal article" date="2013" name="Nature">
        <title>The genomes of four tapeworm species reveal adaptations to parasitism.</title>
        <authorList>
            <person name="Tsai I.J."/>
            <person name="Zarowiecki M."/>
            <person name="Holroyd N."/>
            <person name="Garciarrubio A."/>
            <person name="Sanchez-Flores A."/>
            <person name="Brooks K.L."/>
            <person name="Tracey A."/>
            <person name="Bobes R.J."/>
            <person name="Fragoso G."/>
            <person name="Sciutto E."/>
            <person name="Aslett M."/>
            <person name="Beasley H."/>
            <person name="Bennett H.M."/>
            <person name="Cai J."/>
            <person name="Camicia F."/>
            <person name="Clark R."/>
            <person name="Cucher M."/>
            <person name="De Silva N."/>
            <person name="Day T.A."/>
            <person name="Deplazes P."/>
            <person name="Estrada K."/>
            <person name="Fernandez C."/>
            <person name="Holland P.W."/>
            <person name="Hou J."/>
            <person name="Hu S."/>
            <person name="Huckvale T."/>
            <person name="Hung S.S."/>
            <person name="Kamenetzky L."/>
            <person name="Keane J.A."/>
            <person name="Kiss F."/>
            <person name="Koziol U."/>
            <person name="Lambert O."/>
            <person name="Liu K."/>
            <person name="Luo X."/>
            <person name="Luo Y."/>
            <person name="Macchiaroli N."/>
            <person name="Nichol S."/>
            <person name="Paps J."/>
            <person name="Parkinson J."/>
            <person name="Pouchkina-Stantcheva N."/>
            <person name="Riddiford N."/>
            <person name="Rosenzvit M."/>
            <person name="Salinas G."/>
            <person name="Wasmuth J.D."/>
            <person name="Zamanian M."/>
            <person name="Zheng Y."/>
            <person name="Cai X."/>
            <person name="Soberon X."/>
            <person name="Olson P.D."/>
            <person name="Laclette J.P."/>
            <person name="Brehm K."/>
            <person name="Berriman M."/>
            <person name="Garciarrubio A."/>
            <person name="Bobes R.J."/>
            <person name="Fragoso G."/>
            <person name="Sanchez-Flores A."/>
            <person name="Estrada K."/>
            <person name="Cevallos M.A."/>
            <person name="Morett E."/>
            <person name="Gonzalez V."/>
            <person name="Portillo T."/>
            <person name="Ochoa-Leyva A."/>
            <person name="Jose M.V."/>
            <person name="Sciutto E."/>
            <person name="Landa A."/>
            <person name="Jimenez L."/>
            <person name="Valdes V."/>
            <person name="Carrero J.C."/>
            <person name="Larralde C."/>
            <person name="Morales-Montor J."/>
            <person name="Limon-Lason J."/>
            <person name="Soberon X."/>
            <person name="Laclette J.P."/>
        </authorList>
    </citation>
    <scope>NUCLEOTIDE SEQUENCE [LARGE SCALE GENOMIC DNA]</scope>
</reference>
<keyword evidence="4 6" id="KW-0472">Membrane</keyword>
<feature type="compositionally biased region" description="Basic and acidic residues" evidence="5">
    <location>
        <begin position="982"/>
        <end position="992"/>
    </location>
</feature>
<dbReference type="Proteomes" id="UP000492820">
    <property type="component" value="Unassembled WGS sequence"/>
</dbReference>
<dbReference type="PANTHER" id="PTHR11827">
    <property type="entry name" value="SOLUTE CARRIER FAMILY 12, CATION COTRANSPORTERS"/>
    <property type="match status" value="1"/>
</dbReference>
<dbReference type="GO" id="GO:0055064">
    <property type="term" value="P:chloride ion homeostasis"/>
    <property type="evidence" value="ECO:0007669"/>
    <property type="project" value="TreeGrafter"/>
</dbReference>
<feature type="region of interest" description="Disordered" evidence="5">
    <location>
        <begin position="975"/>
        <end position="1073"/>
    </location>
</feature>
<evidence type="ECO:0000313" key="11">
    <source>
        <dbReference type="WBParaSite" id="EgrG_000080600"/>
    </source>
</evidence>
<comment type="subcellular location">
    <subcellularLocation>
        <location evidence="1">Membrane</location>
        <topology evidence="1">Multi-pass membrane protein</topology>
    </subcellularLocation>
</comment>
<proteinExistence type="predicted"/>
<dbReference type="InterPro" id="IPR018491">
    <property type="entry name" value="SLC12_C"/>
</dbReference>
<keyword evidence="3 6" id="KW-1133">Transmembrane helix</keyword>
<dbReference type="InterPro" id="IPR004841">
    <property type="entry name" value="AA-permease/SLC12A_dom"/>
</dbReference>
<feature type="transmembrane region" description="Helical" evidence="6">
    <location>
        <begin position="111"/>
        <end position="132"/>
    </location>
</feature>
<feature type="transmembrane region" description="Helical" evidence="6">
    <location>
        <begin position="190"/>
        <end position="211"/>
    </location>
</feature>
<sequence length="1231" mass="134775">MSSEVLSKKFSVVSFVGKTVSGRDHAAEKGKIEELPESSPIDDVVVPIDDDIEGMDEDGGFGLYEHEYGTRPPLPSVIHKLSAYTGGIEPTANETKLLRHKQVTRKAKQKLGTFLGVFLPCIQNIFGVLLFVRMPWIAGVAGGLQFFLMVGFCCVCTTITTLSMSAIATNGKVPAGGSYFMISRSIGPEFGGAVGILFYLGTSMAAAMYLVGSVEVFLKYVCPQASLFGDVSDSASLFNNTRVYGTILTFLVMVCVFIGIRFVSKFSVLSLAAVLLSIFCIYIGIFTASPARSPYVCALGGRLIAKSRILENGTLQCHKNITGPLYQLYCGRNNSFDACEFFNSNNVTEFPAIPGLASNMFYENVLTSYYREAGQAYDDISFPPSAEYGQASAIADITTSFTILLAIFFPSVTGLMAGSNRSGDLANPQFSIPVGTLCAVMVTSFVYLSTTLFFPAVADGRVLRDKFGESMGGEMLVAALAWPHYWVIRIGTLLASIGAGLQCLTGAPRLLQAIAQDEVISFLSIFKVVTKRGEPLRAQLLTYAISQGAVLIASIDAITPLITMFFLLCYGFVNLATALNDYLKEPSWRPRFKYHHWLLSSVGVCICLTLMFISSWYYALVALIIAGGIYKYIEYMGASKEWGDATRGLQFTAATRAILALGTKPIHTKNWRPQLLVYVPVRNDLSVGESNLLHLVRQLKAGKGLTLVTTILEGDICARKDDVEFVKTQLDEQLLKCRVKGLASVIVAQSVAEGMKNMVQSAGLGNLRHNTILLTYPEDWRQTEDKENSRLLQFTSILRTAQACSLAILMPRFIEAFPQSKDTALTGTVDLWFIVHDGGILLLTAYLLLRNRVWCKCRLRVFVVTSEPDPNGVLKNVMTRFIYDLRISAEVEIVEMSKTDISAYALQRTVAADQRRELLKEMKCQDVAAKSDLQTVIDEHYVGVREGADGEIPVPPKPTKKASIFKVFISGPAQDSSGNAISEERRESKGKTDVNLLNPVREVKKAGDADDRKKGNKEEKGDEGGRESEDDKKSMNQHSVTFAEGVAGMKKSGSQDGSNGDTPSSENSTPANQRLNEFTFSPSALRAAITGEGESENAESVHNLSGKKTSSPRRLHSAKRLNELIVERSADAAAVLINLPALPKSPGSEFYYMEYVETLTDGLKRVILIRGSGHDKERIIATFPSCFYSLSLVQPSYRIRLAQIPIYIPSLRLNVLYQANAESDAHLNPLS</sequence>
<dbReference type="Pfam" id="PF00324">
    <property type="entry name" value="AA_permease"/>
    <property type="match status" value="2"/>
</dbReference>
<feature type="transmembrane region" description="Helical" evidence="6">
    <location>
        <begin position="397"/>
        <end position="418"/>
    </location>
</feature>
<reference evidence="11" key="3">
    <citation type="submission" date="2020-10" db="UniProtKB">
        <authorList>
            <consortium name="WormBaseParasite"/>
        </authorList>
    </citation>
    <scope>IDENTIFICATION</scope>
</reference>
<feature type="transmembrane region" description="Helical" evidence="6">
    <location>
        <begin position="243"/>
        <end position="263"/>
    </location>
</feature>
<dbReference type="OrthoDB" id="2020542at2759"/>
<dbReference type="GO" id="GO:0015379">
    <property type="term" value="F:potassium:chloride symporter activity"/>
    <property type="evidence" value="ECO:0007669"/>
    <property type="project" value="TreeGrafter"/>
</dbReference>
<evidence type="ECO:0000256" key="4">
    <source>
        <dbReference type="ARBA" id="ARBA00023136"/>
    </source>
</evidence>
<protein>
    <submittedName>
        <fullName evidence="9 11">Solute carrier family 12</fullName>
    </submittedName>
</protein>